<dbReference type="EMBL" id="JRES01001135">
    <property type="protein sequence ID" value="KNC25245.1"/>
    <property type="molecule type" value="Genomic_DNA"/>
</dbReference>
<feature type="region of interest" description="Disordered" evidence="1">
    <location>
        <begin position="67"/>
        <end position="92"/>
    </location>
</feature>
<proteinExistence type="predicted"/>
<evidence type="ECO:0000313" key="2">
    <source>
        <dbReference type="EMBL" id="KNC25245.1"/>
    </source>
</evidence>
<protein>
    <submittedName>
        <fullName evidence="2">Uncharacterized protein</fullName>
    </submittedName>
</protein>
<dbReference type="Proteomes" id="UP000037069">
    <property type="component" value="Unassembled WGS sequence"/>
</dbReference>
<keyword evidence="3" id="KW-1185">Reference proteome</keyword>
<sequence>MKIPMFSSSSTTNKIKVKLPDESNTPTLRCLLNGPFKDLHFNVTDHRITPVHDVVFLDDVDNPTVTPLIYRPKRSTSPANTDETPNETDGFE</sequence>
<name>A0A0L0BZ01_LUCCU</name>
<feature type="non-terminal residue" evidence="2">
    <location>
        <position position="92"/>
    </location>
</feature>
<accession>A0A0L0BZ01</accession>
<evidence type="ECO:0000313" key="3">
    <source>
        <dbReference type="Proteomes" id="UP000037069"/>
    </source>
</evidence>
<comment type="caution">
    <text evidence="2">The sequence shown here is derived from an EMBL/GenBank/DDBJ whole genome shotgun (WGS) entry which is preliminary data.</text>
</comment>
<evidence type="ECO:0000256" key="1">
    <source>
        <dbReference type="SAM" id="MobiDB-lite"/>
    </source>
</evidence>
<dbReference type="OrthoDB" id="242257at2759"/>
<gene>
    <name evidence="2" type="ORF">FF38_10265</name>
</gene>
<reference evidence="2 3" key="1">
    <citation type="journal article" date="2015" name="Nat. Commun.">
        <title>Lucilia cuprina genome unlocks parasitic fly biology to underpin future interventions.</title>
        <authorList>
            <person name="Anstead C.A."/>
            <person name="Korhonen P.K."/>
            <person name="Young N.D."/>
            <person name="Hall R.S."/>
            <person name="Jex A.R."/>
            <person name="Murali S.C."/>
            <person name="Hughes D.S."/>
            <person name="Lee S.F."/>
            <person name="Perry T."/>
            <person name="Stroehlein A.J."/>
            <person name="Ansell B.R."/>
            <person name="Breugelmans B."/>
            <person name="Hofmann A."/>
            <person name="Qu J."/>
            <person name="Dugan S."/>
            <person name="Lee S.L."/>
            <person name="Chao H."/>
            <person name="Dinh H."/>
            <person name="Han Y."/>
            <person name="Doddapaneni H.V."/>
            <person name="Worley K.C."/>
            <person name="Muzny D.M."/>
            <person name="Ioannidis P."/>
            <person name="Waterhouse R.M."/>
            <person name="Zdobnov E.M."/>
            <person name="James P.J."/>
            <person name="Bagnall N.H."/>
            <person name="Kotze A.C."/>
            <person name="Gibbs R.A."/>
            <person name="Richards S."/>
            <person name="Batterham P."/>
            <person name="Gasser R.B."/>
        </authorList>
    </citation>
    <scope>NUCLEOTIDE SEQUENCE [LARGE SCALE GENOMIC DNA]</scope>
    <source>
        <strain evidence="2 3">LS</strain>
        <tissue evidence="2">Full body</tissue>
    </source>
</reference>
<dbReference type="AlphaFoldDB" id="A0A0L0BZ01"/>
<organism evidence="2 3">
    <name type="scientific">Lucilia cuprina</name>
    <name type="common">Green bottle fly</name>
    <name type="synonym">Australian sheep blowfly</name>
    <dbReference type="NCBI Taxonomy" id="7375"/>
    <lineage>
        <taxon>Eukaryota</taxon>
        <taxon>Metazoa</taxon>
        <taxon>Ecdysozoa</taxon>
        <taxon>Arthropoda</taxon>
        <taxon>Hexapoda</taxon>
        <taxon>Insecta</taxon>
        <taxon>Pterygota</taxon>
        <taxon>Neoptera</taxon>
        <taxon>Endopterygota</taxon>
        <taxon>Diptera</taxon>
        <taxon>Brachycera</taxon>
        <taxon>Muscomorpha</taxon>
        <taxon>Oestroidea</taxon>
        <taxon>Calliphoridae</taxon>
        <taxon>Luciliinae</taxon>
        <taxon>Lucilia</taxon>
    </lineage>
</organism>